<evidence type="ECO:0000259" key="2">
    <source>
        <dbReference type="Pfam" id="PF00501"/>
    </source>
</evidence>
<evidence type="ECO:0000256" key="1">
    <source>
        <dbReference type="ARBA" id="ARBA00022598"/>
    </source>
</evidence>
<dbReference type="STRING" id="403935.SAMN05216481_106191"/>
<dbReference type="InterPro" id="IPR045851">
    <property type="entry name" value="AMP-bd_C_sf"/>
</dbReference>
<name>A0A1H9FBV5_9ACTN</name>
<dbReference type="PANTHER" id="PTHR43352:SF1">
    <property type="entry name" value="ANTHRANILATE--COA LIGASE"/>
    <property type="match status" value="1"/>
</dbReference>
<reference evidence="4 5" key="1">
    <citation type="submission" date="2016-10" db="EMBL/GenBank/DDBJ databases">
        <authorList>
            <person name="de Groot N.N."/>
        </authorList>
    </citation>
    <scope>NUCLEOTIDE SEQUENCE [LARGE SCALE GENOMIC DNA]</scope>
    <source>
        <strain evidence="4 5">CGMCC 4.3519</strain>
    </source>
</reference>
<accession>A0A1H9FBV5</accession>
<keyword evidence="1 4" id="KW-0436">Ligase</keyword>
<evidence type="ECO:0000313" key="4">
    <source>
        <dbReference type="EMBL" id="SEQ35410.1"/>
    </source>
</evidence>
<dbReference type="InterPro" id="IPR020845">
    <property type="entry name" value="AMP-binding_CS"/>
</dbReference>
<dbReference type="Proteomes" id="UP000199055">
    <property type="component" value="Unassembled WGS sequence"/>
</dbReference>
<dbReference type="GO" id="GO:0016878">
    <property type="term" value="F:acid-thiol ligase activity"/>
    <property type="evidence" value="ECO:0007669"/>
    <property type="project" value="TreeGrafter"/>
</dbReference>
<gene>
    <name evidence="4" type="ORF">SAMN05216481_106191</name>
</gene>
<protein>
    <submittedName>
        <fullName evidence="4">Fatty-acyl-CoA synthase/fatty acid CoA ligase FadD22</fullName>
    </submittedName>
</protein>
<proteinExistence type="predicted"/>
<dbReference type="Gene3D" id="3.40.50.12780">
    <property type="entry name" value="N-terminal domain of ligase-like"/>
    <property type="match status" value="1"/>
</dbReference>
<dbReference type="EMBL" id="FOET01000006">
    <property type="protein sequence ID" value="SEQ35410.1"/>
    <property type="molecule type" value="Genomic_DNA"/>
</dbReference>
<organism evidence="4 5">
    <name type="scientific">Streptomyces radiopugnans</name>
    <dbReference type="NCBI Taxonomy" id="403935"/>
    <lineage>
        <taxon>Bacteria</taxon>
        <taxon>Bacillati</taxon>
        <taxon>Actinomycetota</taxon>
        <taxon>Actinomycetes</taxon>
        <taxon>Kitasatosporales</taxon>
        <taxon>Streptomycetaceae</taxon>
        <taxon>Streptomyces</taxon>
    </lineage>
</organism>
<feature type="domain" description="AMP-binding enzyme C-terminal" evidence="3">
    <location>
        <begin position="400"/>
        <end position="478"/>
    </location>
</feature>
<dbReference type="Pfam" id="PF13193">
    <property type="entry name" value="AMP-binding_C"/>
    <property type="match status" value="1"/>
</dbReference>
<dbReference type="GO" id="GO:0044550">
    <property type="term" value="P:secondary metabolite biosynthetic process"/>
    <property type="evidence" value="ECO:0007669"/>
    <property type="project" value="TreeGrafter"/>
</dbReference>
<dbReference type="Gene3D" id="3.30.300.30">
    <property type="match status" value="1"/>
</dbReference>
<dbReference type="InterPro" id="IPR000873">
    <property type="entry name" value="AMP-dep_synth/lig_dom"/>
</dbReference>
<dbReference type="AlphaFoldDB" id="A0A1H9FBV5"/>
<feature type="domain" description="AMP-dependent synthetase/ligase" evidence="2">
    <location>
        <begin position="19"/>
        <end position="350"/>
    </location>
</feature>
<dbReference type="InterPro" id="IPR042099">
    <property type="entry name" value="ANL_N_sf"/>
</dbReference>
<sequence>MNLAAELADLAERRGWQLRPAFHEPGRTWTHGEIHDTAARAATVLAHHSVRRGDRVLIALHDGSAWIVAFLGAARLGAVAVLVNPDLAPGEHAGLAADSDPALVLCPGGIADRFPAPALTGEELLREAARAPRTEPARLPADAPLYVQYTSGTTGEPKGAVHRHRDPFHYHRSTGWGALRAGERDVTLSISRLFFAYGFGNAFVFPLFSGGSAVLLPRRPTPADVCEACSRHGVTLLYGVPTSYAQLVAEGDPASLRTVRAAVSAGESLNPSLAERASGLLGAPVLEQIGSTEAGHAFCANTVEAGRVGTLGRPVDGYRLRLADKDGRDVPEGAEGRLWVAGPTLMAGYLNKPRQTAQTVVDGWLDTGDLAVREPDGSYVHRGRADDLEMVGGITVAPHEIERILQEHPGVLEAAVAACPDERGATRLRAFVVPREDGPVPPPGTEELLGRLTGRVARYKVPRSVVFVPELPRTPTGKLRRFVLRRTAGNRPGPAE</sequence>
<evidence type="ECO:0000259" key="3">
    <source>
        <dbReference type="Pfam" id="PF13193"/>
    </source>
</evidence>
<keyword evidence="5" id="KW-1185">Reference proteome</keyword>
<dbReference type="RefSeq" id="WP_245770092.1">
    <property type="nucleotide sequence ID" value="NZ_FOET01000006.1"/>
</dbReference>
<dbReference type="SUPFAM" id="SSF56801">
    <property type="entry name" value="Acetyl-CoA synthetase-like"/>
    <property type="match status" value="1"/>
</dbReference>
<evidence type="ECO:0000313" key="5">
    <source>
        <dbReference type="Proteomes" id="UP000199055"/>
    </source>
</evidence>
<dbReference type="PANTHER" id="PTHR43352">
    <property type="entry name" value="ACETYL-COA SYNTHETASE"/>
    <property type="match status" value="1"/>
</dbReference>
<dbReference type="PROSITE" id="PS00455">
    <property type="entry name" value="AMP_BINDING"/>
    <property type="match status" value="1"/>
</dbReference>
<dbReference type="InterPro" id="IPR025110">
    <property type="entry name" value="AMP-bd_C"/>
</dbReference>
<dbReference type="Pfam" id="PF00501">
    <property type="entry name" value="AMP-binding"/>
    <property type="match status" value="1"/>
</dbReference>